<dbReference type="InterPro" id="IPR023298">
    <property type="entry name" value="ATPase_P-typ_TM_dom_sf"/>
</dbReference>
<feature type="domain" description="TRASH" evidence="13">
    <location>
        <begin position="79"/>
        <end position="117"/>
    </location>
</feature>
<dbReference type="InterPro" id="IPR007029">
    <property type="entry name" value="YHS_dom"/>
</dbReference>
<feature type="compositionally biased region" description="Basic residues" evidence="12">
    <location>
        <begin position="13"/>
        <end position="22"/>
    </location>
</feature>
<dbReference type="SMART" id="SM00746">
    <property type="entry name" value="TRASH"/>
    <property type="match status" value="2"/>
</dbReference>
<keyword evidence="9 11" id="KW-1133">Transmembrane helix</keyword>
<dbReference type="Pfam" id="PF00122">
    <property type="entry name" value="E1-E2_ATPase"/>
    <property type="match status" value="1"/>
</dbReference>
<dbReference type="PANTHER" id="PTHR43520:SF8">
    <property type="entry name" value="P-TYPE CU(+) TRANSPORTER"/>
    <property type="match status" value="1"/>
</dbReference>
<evidence type="ECO:0000256" key="12">
    <source>
        <dbReference type="SAM" id="MobiDB-lite"/>
    </source>
</evidence>
<feature type="region of interest" description="Disordered" evidence="12">
    <location>
        <begin position="1"/>
        <end position="27"/>
    </location>
</feature>
<dbReference type="NCBIfam" id="TIGR01511">
    <property type="entry name" value="ATPase-IB1_Cu"/>
    <property type="match status" value="1"/>
</dbReference>
<dbReference type="InterPro" id="IPR001757">
    <property type="entry name" value="P_typ_ATPase"/>
</dbReference>
<evidence type="ECO:0000256" key="6">
    <source>
        <dbReference type="ARBA" id="ARBA00022741"/>
    </source>
</evidence>
<dbReference type="GO" id="GO:0005507">
    <property type="term" value="F:copper ion binding"/>
    <property type="evidence" value="ECO:0007669"/>
    <property type="project" value="TreeGrafter"/>
</dbReference>
<keyword evidence="7 11" id="KW-0067">ATP-binding</keyword>
<dbReference type="FunFam" id="2.70.150.10:FF:000020">
    <property type="entry name" value="Copper-exporting P-type ATPase A"/>
    <property type="match status" value="1"/>
</dbReference>
<dbReference type="Gene3D" id="3.40.50.1000">
    <property type="entry name" value="HAD superfamily/HAD-like"/>
    <property type="match status" value="1"/>
</dbReference>
<feature type="transmembrane region" description="Helical" evidence="11">
    <location>
        <begin position="289"/>
        <end position="309"/>
    </location>
</feature>
<dbReference type="InterPro" id="IPR023299">
    <property type="entry name" value="ATPase_P-typ_cyto_dom_N"/>
</dbReference>
<evidence type="ECO:0000256" key="10">
    <source>
        <dbReference type="ARBA" id="ARBA00023136"/>
    </source>
</evidence>
<dbReference type="NCBIfam" id="TIGR01494">
    <property type="entry name" value="ATPase_P-type"/>
    <property type="match status" value="1"/>
</dbReference>
<dbReference type="GO" id="GO:0005524">
    <property type="term" value="F:ATP binding"/>
    <property type="evidence" value="ECO:0007669"/>
    <property type="project" value="UniProtKB-UniRule"/>
</dbReference>
<keyword evidence="10 11" id="KW-0472">Membrane</keyword>
<dbReference type="SFLD" id="SFLDG00002">
    <property type="entry name" value="C1.7:_P-type_atpase_like"/>
    <property type="match status" value="1"/>
</dbReference>
<dbReference type="PROSITE" id="PS00154">
    <property type="entry name" value="ATPASE_E1_E2"/>
    <property type="match status" value="1"/>
</dbReference>
<feature type="transmembrane region" description="Helical" evidence="11">
    <location>
        <begin position="472"/>
        <end position="495"/>
    </location>
</feature>
<evidence type="ECO:0000256" key="7">
    <source>
        <dbReference type="ARBA" id="ARBA00022840"/>
    </source>
</evidence>
<dbReference type="EMBL" id="VZDO01000001">
    <property type="protein sequence ID" value="KAB0682561.1"/>
    <property type="molecule type" value="Genomic_DNA"/>
</dbReference>
<feature type="compositionally biased region" description="Basic and acidic residues" evidence="12">
    <location>
        <begin position="1"/>
        <end position="12"/>
    </location>
</feature>
<evidence type="ECO:0000313" key="15">
    <source>
        <dbReference type="Proteomes" id="UP000432089"/>
    </source>
</evidence>
<evidence type="ECO:0000256" key="8">
    <source>
        <dbReference type="ARBA" id="ARBA00022967"/>
    </source>
</evidence>
<evidence type="ECO:0000256" key="9">
    <source>
        <dbReference type="ARBA" id="ARBA00022989"/>
    </source>
</evidence>
<accession>A0A7V7TYB1</accession>
<evidence type="ECO:0000256" key="2">
    <source>
        <dbReference type="ARBA" id="ARBA00006024"/>
    </source>
</evidence>
<reference evidence="14 15" key="1">
    <citation type="submission" date="2019-09" db="EMBL/GenBank/DDBJ databases">
        <title>YIM 132180 draft genome.</title>
        <authorList>
            <person name="Zhang K."/>
        </authorList>
    </citation>
    <scope>NUCLEOTIDE SEQUENCE [LARGE SCALE GENOMIC DNA]</scope>
    <source>
        <strain evidence="14 15">YIM 132180</strain>
    </source>
</reference>
<dbReference type="SUPFAM" id="SSF81665">
    <property type="entry name" value="Calcium ATPase, transmembrane domain M"/>
    <property type="match status" value="1"/>
</dbReference>
<feature type="domain" description="TRASH" evidence="13">
    <location>
        <begin position="33"/>
        <end position="71"/>
    </location>
</feature>
<evidence type="ECO:0000313" key="14">
    <source>
        <dbReference type="EMBL" id="KAB0682561.1"/>
    </source>
</evidence>
<dbReference type="InterPro" id="IPR018303">
    <property type="entry name" value="ATPase_P-typ_P_site"/>
</dbReference>
<dbReference type="Gene3D" id="3.40.1110.10">
    <property type="entry name" value="Calcium-transporting ATPase, cytoplasmic domain N"/>
    <property type="match status" value="1"/>
</dbReference>
<dbReference type="Pfam" id="PF00702">
    <property type="entry name" value="Hydrolase"/>
    <property type="match status" value="1"/>
</dbReference>
<dbReference type="GO" id="GO:0060003">
    <property type="term" value="P:copper ion export"/>
    <property type="evidence" value="ECO:0007669"/>
    <property type="project" value="UniProtKB-ARBA"/>
</dbReference>
<dbReference type="InterPro" id="IPR059000">
    <property type="entry name" value="ATPase_P-type_domA"/>
</dbReference>
<feature type="transmembrane region" description="Helical" evidence="11">
    <location>
        <begin position="183"/>
        <end position="202"/>
    </location>
</feature>
<feature type="transmembrane region" description="Helical" evidence="11">
    <location>
        <begin position="247"/>
        <end position="269"/>
    </location>
</feature>
<dbReference type="InterPro" id="IPR012348">
    <property type="entry name" value="RNR-like"/>
</dbReference>
<dbReference type="Proteomes" id="UP000432089">
    <property type="component" value="Unassembled WGS sequence"/>
</dbReference>
<dbReference type="Pfam" id="PF04945">
    <property type="entry name" value="YHS"/>
    <property type="match status" value="2"/>
</dbReference>
<dbReference type="NCBIfam" id="TIGR01525">
    <property type="entry name" value="ATPase-IB_hvy"/>
    <property type="match status" value="1"/>
</dbReference>
<dbReference type="PANTHER" id="PTHR43520">
    <property type="entry name" value="ATP7, ISOFORM B"/>
    <property type="match status" value="1"/>
</dbReference>
<evidence type="ECO:0000256" key="4">
    <source>
        <dbReference type="ARBA" id="ARBA00022692"/>
    </source>
</evidence>
<keyword evidence="8" id="KW-1278">Translocase</keyword>
<dbReference type="InterPro" id="IPR045800">
    <property type="entry name" value="HMBD"/>
</dbReference>
<dbReference type="InterPro" id="IPR027256">
    <property type="entry name" value="P-typ_ATPase_IB"/>
</dbReference>
<dbReference type="InterPro" id="IPR023214">
    <property type="entry name" value="HAD_sf"/>
</dbReference>
<keyword evidence="6 11" id="KW-0547">Nucleotide-binding</keyword>
<comment type="caution">
    <text evidence="14">The sequence shown here is derived from an EMBL/GenBank/DDBJ whole genome shotgun (WGS) entry which is preliminary data.</text>
</comment>
<dbReference type="SFLD" id="SFLDF00027">
    <property type="entry name" value="p-type_atpase"/>
    <property type="match status" value="1"/>
</dbReference>
<organism evidence="14 15">
    <name type="scientific">Plantimonas leprariae</name>
    <dbReference type="NCBI Taxonomy" id="2615207"/>
    <lineage>
        <taxon>Bacteria</taxon>
        <taxon>Pseudomonadati</taxon>
        <taxon>Pseudomonadota</taxon>
        <taxon>Alphaproteobacteria</taxon>
        <taxon>Hyphomicrobiales</taxon>
        <taxon>Aurantimonadaceae</taxon>
        <taxon>Plantimonas</taxon>
    </lineage>
</organism>
<proteinExistence type="inferred from homology"/>
<dbReference type="GO" id="GO:0043682">
    <property type="term" value="F:P-type divalent copper transporter activity"/>
    <property type="evidence" value="ECO:0007669"/>
    <property type="project" value="TreeGrafter"/>
</dbReference>
<dbReference type="GO" id="GO:0016491">
    <property type="term" value="F:oxidoreductase activity"/>
    <property type="evidence" value="ECO:0007669"/>
    <property type="project" value="InterPro"/>
</dbReference>
<dbReference type="SUPFAM" id="SSF81653">
    <property type="entry name" value="Calcium ATPase, transduction domain A"/>
    <property type="match status" value="1"/>
</dbReference>
<dbReference type="SUPFAM" id="SSF56784">
    <property type="entry name" value="HAD-like"/>
    <property type="match status" value="1"/>
</dbReference>
<dbReference type="InterPro" id="IPR009078">
    <property type="entry name" value="Ferritin-like_SF"/>
</dbReference>
<evidence type="ECO:0000256" key="3">
    <source>
        <dbReference type="ARBA" id="ARBA00022475"/>
    </source>
</evidence>
<dbReference type="InterPro" id="IPR008250">
    <property type="entry name" value="ATPase_P-typ_transduc_dom_A_sf"/>
</dbReference>
<keyword evidence="4 11" id="KW-0812">Transmembrane</keyword>
<dbReference type="CDD" id="cd02094">
    <property type="entry name" value="P-type_ATPase_Cu-like"/>
    <property type="match status" value="1"/>
</dbReference>
<dbReference type="RefSeq" id="WP_150967534.1">
    <property type="nucleotide sequence ID" value="NZ_VZDO01000001.1"/>
</dbReference>
<dbReference type="PRINTS" id="PR00119">
    <property type="entry name" value="CATATPASE"/>
</dbReference>
<dbReference type="InterPro" id="IPR011017">
    <property type="entry name" value="TRASH_dom"/>
</dbReference>
<feature type="transmembrane region" description="Helical" evidence="11">
    <location>
        <begin position="789"/>
        <end position="808"/>
    </location>
</feature>
<evidence type="ECO:0000256" key="1">
    <source>
        <dbReference type="ARBA" id="ARBA00004651"/>
    </source>
</evidence>
<name>A0A7V7TYB1_9HYPH</name>
<sequence>MTDRHHDGGDHAAHHHHDHHAHASAAAPEAVRDPVCGMMVDPGAGKPEATHAGRTFRFCCEGCRKKFEAAPEGYLTAKDPVCDMEVDRASARYMAKHEGTRFYFCSAGCQAKFEADPAGYLGNWPRPEPAAAPGSKWTCPMHPEVVSDGPADCPKCGMALEPMTPAAGDGGPNPERVDFTRRLLVSVACAVPLLLISMGSMLGLPFRAWLGERAAVFAEFLLATPVVVWAAAPFFRRALASLRNRSPNMWTLIGLGVGAAYGYSVLAAFLPGLFPASFRAGMAGMEASVPVYFEASAVIVALVFVGQILELRARERTGSAIRALLDLAPKTARRIGADGTEADVPLGEVRTGDRLRVPPGMSVPVDGAVIEGRSFVDESILTGESAPVAKGEGDRLTGGTLNGRGALVMRAEAVGADTVLARIVEMVGKAQRSRAPIQGLADRVAGVFVPAVAAVALLAFALWWALGPEPALAHGLVAAVSVLIIACPCALGLATPVSIMTATGRGAQAGVLIRDAEALERLASVDTLVVDKTGTLTEGQPRLVDVVPAEGGDGEAMLRLAAALERGSEHPLAAAIVAGAAGHGLQLPDATGVEAATGKGLAGTVEGRAVAIGNRAMLRDGGVEVAKALEAEAERLRGEGKTAMFVAVDGKAAGLLAVADPIKPSARDAIRALHAEGVRVVMATGDEPGTAAGVAKALGIDDVRAGLLPEGKLALVEELQGRGRRVAVAGDGVNDAPALAGAAVGIAMGTGADVAMESAGITLVKGDLAGIARARRLAKATIRNVRQNLFFAFVYNAVGVPVAAGVLYPVFGWLLSPMLAAAAMSLSSVSVIANALRLRTLDLREAPPTQGR</sequence>
<comment type="similarity">
    <text evidence="2 11">Belongs to the cation transport ATPase (P-type) (TC 3.A.3) family. Type IB subfamily.</text>
</comment>
<evidence type="ECO:0000259" key="13">
    <source>
        <dbReference type="SMART" id="SM00746"/>
    </source>
</evidence>
<evidence type="ECO:0000256" key="11">
    <source>
        <dbReference type="RuleBase" id="RU362081"/>
    </source>
</evidence>
<keyword evidence="5 11" id="KW-0479">Metal-binding</keyword>
<dbReference type="SFLD" id="SFLDS00003">
    <property type="entry name" value="Haloacid_Dehalogenase"/>
    <property type="match status" value="1"/>
</dbReference>
<dbReference type="Pfam" id="PF19335">
    <property type="entry name" value="HMBD"/>
    <property type="match status" value="1"/>
</dbReference>
<comment type="subcellular location">
    <subcellularLocation>
        <location evidence="1">Cell membrane</location>
        <topology evidence="1">Multi-pass membrane protein</topology>
    </subcellularLocation>
</comment>
<dbReference type="Gene3D" id="1.10.620.20">
    <property type="entry name" value="Ribonucleotide Reductase, subunit A"/>
    <property type="match status" value="2"/>
</dbReference>
<dbReference type="GO" id="GO:0055070">
    <property type="term" value="P:copper ion homeostasis"/>
    <property type="evidence" value="ECO:0007669"/>
    <property type="project" value="TreeGrafter"/>
</dbReference>
<dbReference type="AlphaFoldDB" id="A0A7V7TYB1"/>
<gene>
    <name evidence="14" type="ORF">F6X38_00255</name>
</gene>
<feature type="transmembrane region" description="Helical" evidence="11">
    <location>
        <begin position="444"/>
        <end position="466"/>
    </location>
</feature>
<dbReference type="GO" id="GO:0005886">
    <property type="term" value="C:plasma membrane"/>
    <property type="evidence" value="ECO:0007669"/>
    <property type="project" value="UniProtKB-SubCell"/>
</dbReference>
<dbReference type="SUPFAM" id="SSF47240">
    <property type="entry name" value="Ferritin-like"/>
    <property type="match status" value="2"/>
</dbReference>
<dbReference type="GO" id="GO:0016887">
    <property type="term" value="F:ATP hydrolysis activity"/>
    <property type="evidence" value="ECO:0007669"/>
    <property type="project" value="InterPro"/>
</dbReference>
<feature type="transmembrane region" description="Helical" evidence="11">
    <location>
        <begin position="814"/>
        <end position="836"/>
    </location>
</feature>
<evidence type="ECO:0000256" key="5">
    <source>
        <dbReference type="ARBA" id="ARBA00022723"/>
    </source>
</evidence>
<protein>
    <submittedName>
        <fullName evidence="14">Heavy metal translocating P-type ATPase</fullName>
    </submittedName>
</protein>
<dbReference type="Gene3D" id="2.70.150.10">
    <property type="entry name" value="Calcium-transporting ATPase, cytoplasmic transduction domain A"/>
    <property type="match status" value="1"/>
</dbReference>
<keyword evidence="15" id="KW-1185">Reference proteome</keyword>
<keyword evidence="3 11" id="KW-1003">Cell membrane</keyword>
<dbReference type="InterPro" id="IPR036412">
    <property type="entry name" value="HAD-like_sf"/>
</dbReference>
<dbReference type="PRINTS" id="PR00943">
    <property type="entry name" value="CUATPASE"/>
</dbReference>
<dbReference type="InterPro" id="IPR044492">
    <property type="entry name" value="P_typ_ATPase_HD_dom"/>
</dbReference>
<feature type="transmembrane region" description="Helical" evidence="11">
    <location>
        <begin position="214"/>
        <end position="235"/>
    </location>
</feature>